<feature type="region of interest" description="Disordered" evidence="1">
    <location>
        <begin position="71"/>
        <end position="90"/>
    </location>
</feature>
<organism evidence="2 3">
    <name type="scientific">Myxococcus virescens</name>
    <dbReference type="NCBI Taxonomy" id="83456"/>
    <lineage>
        <taxon>Bacteria</taxon>
        <taxon>Pseudomonadati</taxon>
        <taxon>Myxococcota</taxon>
        <taxon>Myxococcia</taxon>
        <taxon>Myxococcales</taxon>
        <taxon>Cystobacterineae</taxon>
        <taxon>Myxococcaceae</taxon>
        <taxon>Myxococcus</taxon>
    </lineage>
</organism>
<comment type="caution">
    <text evidence="2">The sequence shown here is derived from an EMBL/GenBank/DDBJ whole genome shotgun (WGS) entry which is preliminary data.</text>
</comment>
<name>A0ABY0MGI9_9BACT</name>
<dbReference type="EMBL" id="FNAJ01000001">
    <property type="protein sequence ID" value="SDD33941.1"/>
    <property type="molecule type" value="Genomic_DNA"/>
</dbReference>
<dbReference type="Proteomes" id="UP000198717">
    <property type="component" value="Unassembled WGS sequence"/>
</dbReference>
<evidence type="ECO:0000313" key="3">
    <source>
        <dbReference type="Proteomes" id="UP000198717"/>
    </source>
</evidence>
<protein>
    <submittedName>
        <fullName evidence="2">Uncharacterized protein</fullName>
    </submittedName>
</protein>
<evidence type="ECO:0000313" key="2">
    <source>
        <dbReference type="EMBL" id="SDD33941.1"/>
    </source>
</evidence>
<gene>
    <name evidence="2" type="ORF">SAMN04488504_101488</name>
</gene>
<accession>A0ABY0MGI9</accession>
<proteinExistence type="predicted"/>
<reference evidence="2 3" key="1">
    <citation type="submission" date="2016-10" db="EMBL/GenBank/DDBJ databases">
        <authorList>
            <person name="Varghese N."/>
            <person name="Submissions S."/>
        </authorList>
    </citation>
    <scope>NUCLEOTIDE SEQUENCE [LARGE SCALE GENOMIC DNA]</scope>
    <source>
        <strain evidence="2 3">DSM 2260</strain>
    </source>
</reference>
<keyword evidence="3" id="KW-1185">Reference proteome</keyword>
<evidence type="ECO:0000256" key="1">
    <source>
        <dbReference type="SAM" id="MobiDB-lite"/>
    </source>
</evidence>
<sequence>MVPSSSVQAQVLRGHFGSNDGQSQEQNSGMFTPLKNEAIRCYRLLNEISLSFGLIEGETLETRLRYLDELLSDPNRGPLGSEPSDTRDTEELGRAFERGDPTKSNEAHPDIVAAGGSPPPDWLQLIPSGTIGHLSRWEFIKGDPDPHPSVPHGHDQGRTFPKLDPYLGWIHVSTTKRGGRLSKNDTRALWNDERFRDFASAALVHFIQENPGYVWRVERPLRLPRRR</sequence>